<feature type="transmembrane region" description="Helical" evidence="1">
    <location>
        <begin position="63"/>
        <end position="83"/>
    </location>
</feature>
<dbReference type="EMBL" id="MGEH01000028">
    <property type="protein sequence ID" value="OGL78582.1"/>
    <property type="molecule type" value="Genomic_DNA"/>
</dbReference>
<sequence length="165" mass="18663">MVRSPWSVVWTTHHEPFPMPDKFIVPQFIENEDKILGPITVRQFILSLGGFFAIFLEFRILTLPYFILSAVVTVAIVGLFGFVKVNGQPFHIFFLNLLQTVMRPALRVWDKNPLDAELRSFIKPQTVAPAAAGPVRKERPGSTRLRDLSLIVNTGGVYVPEQDET</sequence>
<keyword evidence="1" id="KW-0812">Transmembrane</keyword>
<dbReference type="InterPro" id="IPR024414">
    <property type="entry name" value="Uncharacterised_PrgI"/>
</dbReference>
<gene>
    <name evidence="2" type="ORF">A3E39_02125</name>
</gene>
<accession>A0A1F7UJY4</accession>
<keyword evidence="1" id="KW-0472">Membrane</keyword>
<proteinExistence type="predicted"/>
<protein>
    <recommendedName>
        <fullName evidence="4">PrgI family protein</fullName>
    </recommendedName>
</protein>
<dbReference type="STRING" id="1802399.A3E39_02125"/>
<comment type="caution">
    <text evidence="2">The sequence shown here is derived from an EMBL/GenBank/DDBJ whole genome shotgun (WGS) entry which is preliminary data.</text>
</comment>
<dbReference type="AlphaFoldDB" id="A0A1F7UJY4"/>
<reference evidence="2 3" key="1">
    <citation type="journal article" date="2016" name="Nat. Commun.">
        <title>Thousands of microbial genomes shed light on interconnected biogeochemical processes in an aquifer system.</title>
        <authorList>
            <person name="Anantharaman K."/>
            <person name="Brown C.T."/>
            <person name="Hug L.A."/>
            <person name="Sharon I."/>
            <person name="Castelle C.J."/>
            <person name="Probst A.J."/>
            <person name="Thomas B.C."/>
            <person name="Singh A."/>
            <person name="Wilkins M.J."/>
            <person name="Karaoz U."/>
            <person name="Brodie E.L."/>
            <person name="Williams K.H."/>
            <person name="Hubbard S.S."/>
            <person name="Banfield J.F."/>
        </authorList>
    </citation>
    <scope>NUCLEOTIDE SEQUENCE [LARGE SCALE GENOMIC DNA]</scope>
</reference>
<name>A0A1F7UJY4_9BACT</name>
<evidence type="ECO:0000313" key="3">
    <source>
        <dbReference type="Proteomes" id="UP000176603"/>
    </source>
</evidence>
<evidence type="ECO:0000313" key="2">
    <source>
        <dbReference type="EMBL" id="OGL78582.1"/>
    </source>
</evidence>
<evidence type="ECO:0008006" key="4">
    <source>
        <dbReference type="Google" id="ProtNLM"/>
    </source>
</evidence>
<dbReference type="Proteomes" id="UP000176603">
    <property type="component" value="Unassembled WGS sequence"/>
</dbReference>
<dbReference type="Pfam" id="PF12666">
    <property type="entry name" value="PrgI"/>
    <property type="match status" value="1"/>
</dbReference>
<feature type="transmembrane region" description="Helical" evidence="1">
    <location>
        <begin position="35"/>
        <end position="56"/>
    </location>
</feature>
<keyword evidence="1" id="KW-1133">Transmembrane helix</keyword>
<organism evidence="2 3">
    <name type="scientific">Candidatus Uhrbacteria bacterium RIFCSPHIGHO2_12_FULL_60_25</name>
    <dbReference type="NCBI Taxonomy" id="1802399"/>
    <lineage>
        <taxon>Bacteria</taxon>
        <taxon>Candidatus Uhriibacteriota</taxon>
    </lineage>
</organism>
<evidence type="ECO:0000256" key="1">
    <source>
        <dbReference type="SAM" id="Phobius"/>
    </source>
</evidence>